<organism evidence="2 3">
    <name type="scientific">Haloterrigena turkmenica (strain ATCC 51198 / DSM 5511 / JCM 9101 / NCIMB 13204 / VKM B-1734 / 4k)</name>
    <name type="common">Halococcus turkmenicus</name>
    <dbReference type="NCBI Taxonomy" id="543526"/>
    <lineage>
        <taxon>Archaea</taxon>
        <taxon>Methanobacteriati</taxon>
        <taxon>Methanobacteriota</taxon>
        <taxon>Stenosarchaea group</taxon>
        <taxon>Halobacteria</taxon>
        <taxon>Halobacteriales</taxon>
        <taxon>Natrialbaceae</taxon>
        <taxon>Haloterrigena</taxon>
    </lineage>
</organism>
<accession>D2RVH9</accession>
<protein>
    <submittedName>
        <fullName evidence="2">Uncharacterized protein</fullName>
    </submittedName>
</protein>
<sequence>MEENGAARATRRIRTVATESEPNRDVTIDSHLTVSLTETIPANR</sequence>
<reference evidence="2 3" key="1">
    <citation type="journal article" date="2010" name="Stand. Genomic Sci.">
        <title>Complete genome sequence of Haloterrigena turkmenica type strain (4k).</title>
        <authorList>
            <person name="Saunders E."/>
            <person name="Tindall B.J."/>
            <person name="Fahnrich R."/>
            <person name="Lapidus A."/>
            <person name="Copeland A."/>
            <person name="Del Rio T.G."/>
            <person name="Lucas S."/>
            <person name="Chen F."/>
            <person name="Tice H."/>
            <person name="Cheng J.F."/>
            <person name="Han C."/>
            <person name="Detter J.C."/>
            <person name="Bruce D."/>
            <person name="Goodwin L."/>
            <person name="Chain P."/>
            <person name="Pitluck S."/>
            <person name="Pati A."/>
            <person name="Ivanova N."/>
            <person name="Mavromatis K."/>
            <person name="Chen A."/>
            <person name="Palaniappan K."/>
            <person name="Land M."/>
            <person name="Hauser L."/>
            <person name="Chang Y.J."/>
            <person name="Jeffries C.D."/>
            <person name="Brettin T."/>
            <person name="Rohde M."/>
            <person name="Goker M."/>
            <person name="Bristow J."/>
            <person name="Eisen J.A."/>
            <person name="Markowitz V."/>
            <person name="Hugenholtz P."/>
            <person name="Klenk H.P."/>
            <person name="Kyrpides N.C."/>
        </authorList>
    </citation>
    <scope>NUCLEOTIDE SEQUENCE [LARGE SCALE GENOMIC DNA]</scope>
    <source>
        <strain evidence="3">ATCC 51198 / DSM 5511 / JCM 9101 / NCIMB 13204 / VKM B-1734 / 4k</strain>
    </source>
</reference>
<evidence type="ECO:0000313" key="2">
    <source>
        <dbReference type="EMBL" id="ADB59343.1"/>
    </source>
</evidence>
<proteinExistence type="predicted"/>
<feature type="region of interest" description="Disordered" evidence="1">
    <location>
        <begin position="1"/>
        <end position="30"/>
    </location>
</feature>
<evidence type="ECO:0000313" key="3">
    <source>
        <dbReference type="Proteomes" id="UP000001903"/>
    </source>
</evidence>
<name>D2RVH9_HALTV</name>
<evidence type="ECO:0000256" key="1">
    <source>
        <dbReference type="SAM" id="MobiDB-lite"/>
    </source>
</evidence>
<dbReference type="Proteomes" id="UP000001903">
    <property type="component" value="Chromosome"/>
</dbReference>
<gene>
    <name evidence="2" type="ordered locus">Htur_0445</name>
</gene>
<dbReference type="HOGENOM" id="CLU_3210683_0_0_2"/>
<keyword evidence="3" id="KW-1185">Reference proteome</keyword>
<dbReference type="EMBL" id="CP001860">
    <property type="protein sequence ID" value="ADB59343.1"/>
    <property type="molecule type" value="Genomic_DNA"/>
</dbReference>
<dbReference type="KEGG" id="htu:Htur_0445"/>
<dbReference type="AlphaFoldDB" id="D2RVH9"/>